<dbReference type="SUPFAM" id="SSF101148">
    <property type="entry name" value="Plant invertase/pectin methylesterase inhibitor"/>
    <property type="match status" value="1"/>
</dbReference>
<feature type="transmembrane region" description="Helical" evidence="9">
    <location>
        <begin position="25"/>
        <end position="44"/>
    </location>
</feature>
<dbReference type="Pfam" id="PF01095">
    <property type="entry name" value="Pectinesterase"/>
    <property type="match status" value="1"/>
</dbReference>
<evidence type="ECO:0000313" key="12">
    <source>
        <dbReference type="Proteomes" id="UP001153076"/>
    </source>
</evidence>
<reference evidence="11" key="1">
    <citation type="submission" date="2022-04" db="EMBL/GenBank/DDBJ databases">
        <title>Carnegiea gigantea Genome sequencing and assembly v2.</title>
        <authorList>
            <person name="Copetti D."/>
            <person name="Sanderson M.J."/>
            <person name="Burquez A."/>
            <person name="Wojciechowski M.F."/>
        </authorList>
    </citation>
    <scope>NUCLEOTIDE SEQUENCE</scope>
    <source>
        <strain evidence="11">SGP5-SGP5p</strain>
        <tissue evidence="11">Aerial part</tissue>
    </source>
</reference>
<dbReference type="AlphaFoldDB" id="A0A9Q1GLI6"/>
<dbReference type="InterPro" id="IPR033131">
    <property type="entry name" value="Pectinesterase_Asp_AS"/>
</dbReference>
<dbReference type="EC" id="3.1.1.11" evidence="7"/>
<dbReference type="InterPro" id="IPR012334">
    <property type="entry name" value="Pectin_lyas_fold"/>
</dbReference>
<dbReference type="Pfam" id="PF04043">
    <property type="entry name" value="PMEI"/>
    <property type="match status" value="1"/>
</dbReference>
<dbReference type="Gene3D" id="2.160.20.10">
    <property type="entry name" value="Single-stranded right-handed beta-helix, Pectin lyase-like"/>
    <property type="match status" value="1"/>
</dbReference>
<dbReference type="FunFam" id="2.160.20.10:FF:000001">
    <property type="entry name" value="Pectinesterase"/>
    <property type="match status" value="1"/>
</dbReference>
<evidence type="ECO:0000256" key="9">
    <source>
        <dbReference type="SAM" id="Phobius"/>
    </source>
</evidence>
<dbReference type="GO" id="GO:0030599">
    <property type="term" value="F:pectinesterase activity"/>
    <property type="evidence" value="ECO:0007669"/>
    <property type="project" value="UniProtKB-UniRule"/>
</dbReference>
<dbReference type="Proteomes" id="UP001153076">
    <property type="component" value="Unassembled WGS sequence"/>
</dbReference>
<evidence type="ECO:0000256" key="1">
    <source>
        <dbReference type="ARBA" id="ARBA00005184"/>
    </source>
</evidence>
<organism evidence="11 12">
    <name type="scientific">Carnegiea gigantea</name>
    <dbReference type="NCBI Taxonomy" id="171969"/>
    <lineage>
        <taxon>Eukaryota</taxon>
        <taxon>Viridiplantae</taxon>
        <taxon>Streptophyta</taxon>
        <taxon>Embryophyta</taxon>
        <taxon>Tracheophyta</taxon>
        <taxon>Spermatophyta</taxon>
        <taxon>Magnoliopsida</taxon>
        <taxon>eudicotyledons</taxon>
        <taxon>Gunneridae</taxon>
        <taxon>Pentapetalae</taxon>
        <taxon>Caryophyllales</taxon>
        <taxon>Cactineae</taxon>
        <taxon>Cactaceae</taxon>
        <taxon>Cactoideae</taxon>
        <taxon>Echinocereeae</taxon>
        <taxon>Carnegiea</taxon>
    </lineage>
</organism>
<dbReference type="InterPro" id="IPR000070">
    <property type="entry name" value="Pectinesterase_cat"/>
</dbReference>
<evidence type="ECO:0000313" key="11">
    <source>
        <dbReference type="EMBL" id="KAJ8422218.1"/>
    </source>
</evidence>
<feature type="active site" evidence="6">
    <location>
        <position position="405"/>
    </location>
</feature>
<evidence type="ECO:0000256" key="5">
    <source>
        <dbReference type="ARBA" id="ARBA00023085"/>
    </source>
</evidence>
<dbReference type="GO" id="GO:0004857">
    <property type="term" value="F:enzyme inhibitor activity"/>
    <property type="evidence" value="ECO:0007669"/>
    <property type="project" value="InterPro"/>
</dbReference>
<dbReference type="GO" id="GO:0042545">
    <property type="term" value="P:cell wall modification"/>
    <property type="evidence" value="ECO:0007669"/>
    <property type="project" value="UniProtKB-UniRule"/>
</dbReference>
<keyword evidence="4 7" id="KW-0378">Hydrolase</keyword>
<accession>A0A9Q1GLI6</accession>
<comment type="similarity">
    <text evidence="2">In the N-terminal section; belongs to the PMEI family.</text>
</comment>
<sequence>MKAGSTVIKNSTEPTKSPSRTQNRAIPCFLCFTLFIFFTIFYAINPKSTITEPVSTNLPSTSLLNPSLKSTGFSLSLSTDSTAFHHLLELSINHTINLISITHPKIIQFFSNKELKSQENIALNDCLDMLDQTLYELGQAIDDLLVSRRYSYGFYGNLKTLLSAAMTNERTCIDGFSDFARTPSGFAPQNRFGSYLEKKLSPVIRMIGNSLAIIKHLEGMSQDSWVRKSKTRFPPWMTRKERRMMLGRRIEFRIRPNVVVAGDGSGDFRTVGEAVKMAPNMSSFRYVIKIKAGIYKENVEIPRNKVNIMLVGDGMNSTVISGSRSLADGFSTFNSATLTVVGDRFTARDLTIENTATPEKHQAVALRVTANAAFYRCNFIAYQDTLYAHSLVQLYRECTIQGTIDFIFGNALAVFHNCLLLARKPIPGQSNMITAQSRDDPNQNTGFLIHSCIIRANPEFTGLDQRRFYTFLGRPWRNYSRTVIMKSYLGSLIHYRGWAPWDQYSDLDTVEYVEYMNFGPGSNTKYRVRWGGYKKNHTDDLTKRFTMGAFSRISDHWLQGFPLLVHEE</sequence>
<dbReference type="PROSITE" id="PS00503">
    <property type="entry name" value="PECTINESTERASE_2"/>
    <property type="match status" value="1"/>
</dbReference>
<evidence type="ECO:0000256" key="6">
    <source>
        <dbReference type="PROSITE-ProRule" id="PRU10040"/>
    </source>
</evidence>
<comment type="similarity">
    <text evidence="3">In the C-terminal section; belongs to the pectinesterase family.</text>
</comment>
<dbReference type="GO" id="GO:0045490">
    <property type="term" value="P:pectin catabolic process"/>
    <property type="evidence" value="ECO:0007669"/>
    <property type="project" value="UniProtKB-UniRule"/>
</dbReference>
<dbReference type="SMART" id="SM00856">
    <property type="entry name" value="PMEI"/>
    <property type="match status" value="1"/>
</dbReference>
<keyword evidence="12" id="KW-1185">Reference proteome</keyword>
<dbReference type="NCBIfam" id="TIGR01614">
    <property type="entry name" value="PME_inhib"/>
    <property type="match status" value="1"/>
</dbReference>
<proteinExistence type="inferred from homology"/>
<comment type="catalytic activity">
    <reaction evidence="7">
        <text>[(1-&gt;4)-alpha-D-galacturonosyl methyl ester](n) + n H2O = [(1-&gt;4)-alpha-D-galacturonosyl](n) + n methanol + n H(+)</text>
        <dbReference type="Rhea" id="RHEA:22380"/>
        <dbReference type="Rhea" id="RHEA-COMP:14570"/>
        <dbReference type="Rhea" id="RHEA-COMP:14573"/>
        <dbReference type="ChEBI" id="CHEBI:15377"/>
        <dbReference type="ChEBI" id="CHEBI:15378"/>
        <dbReference type="ChEBI" id="CHEBI:17790"/>
        <dbReference type="ChEBI" id="CHEBI:140522"/>
        <dbReference type="ChEBI" id="CHEBI:140523"/>
        <dbReference type="EC" id="3.1.1.11"/>
    </reaction>
</comment>
<feature type="compositionally biased region" description="Polar residues" evidence="8">
    <location>
        <begin position="7"/>
        <end position="21"/>
    </location>
</feature>
<dbReference type="SUPFAM" id="SSF51126">
    <property type="entry name" value="Pectin lyase-like"/>
    <property type="match status" value="1"/>
</dbReference>
<keyword evidence="5 7" id="KW-0063">Aspartyl esterase</keyword>
<evidence type="ECO:0000256" key="2">
    <source>
        <dbReference type="ARBA" id="ARBA00006027"/>
    </source>
</evidence>
<keyword evidence="9" id="KW-1133">Transmembrane helix</keyword>
<evidence type="ECO:0000259" key="10">
    <source>
        <dbReference type="SMART" id="SM00856"/>
    </source>
</evidence>
<name>A0A9Q1GLI6_9CARY</name>
<evidence type="ECO:0000256" key="3">
    <source>
        <dbReference type="ARBA" id="ARBA00007786"/>
    </source>
</evidence>
<dbReference type="EMBL" id="JAKOGI010002336">
    <property type="protein sequence ID" value="KAJ8422218.1"/>
    <property type="molecule type" value="Genomic_DNA"/>
</dbReference>
<evidence type="ECO:0000256" key="8">
    <source>
        <dbReference type="SAM" id="MobiDB-lite"/>
    </source>
</evidence>
<dbReference type="InterPro" id="IPR011050">
    <property type="entry name" value="Pectin_lyase_fold/virulence"/>
</dbReference>
<comment type="caution">
    <text evidence="11">The sequence shown here is derived from an EMBL/GenBank/DDBJ whole genome shotgun (WGS) entry which is preliminary data.</text>
</comment>
<keyword evidence="9" id="KW-0812">Transmembrane</keyword>
<evidence type="ECO:0000256" key="4">
    <source>
        <dbReference type="ARBA" id="ARBA00022801"/>
    </source>
</evidence>
<keyword evidence="9" id="KW-0472">Membrane</keyword>
<protein>
    <recommendedName>
        <fullName evidence="7">Pectinesterase</fullName>
        <ecNumber evidence="7">3.1.1.11</ecNumber>
    </recommendedName>
</protein>
<feature type="region of interest" description="Disordered" evidence="8">
    <location>
        <begin position="1"/>
        <end position="21"/>
    </location>
</feature>
<dbReference type="OrthoDB" id="2019149at2759"/>
<evidence type="ECO:0000256" key="7">
    <source>
        <dbReference type="RuleBase" id="RU000589"/>
    </source>
</evidence>
<gene>
    <name evidence="11" type="ORF">Cgig2_024254</name>
</gene>
<dbReference type="InterPro" id="IPR035513">
    <property type="entry name" value="Invertase/methylesterase_inhib"/>
</dbReference>
<dbReference type="PANTHER" id="PTHR31707">
    <property type="entry name" value="PECTINESTERASE"/>
    <property type="match status" value="1"/>
</dbReference>
<feature type="domain" description="Pectinesterase inhibitor" evidence="10">
    <location>
        <begin position="45"/>
        <end position="213"/>
    </location>
</feature>
<comment type="pathway">
    <text evidence="1 7">Glycan metabolism; pectin degradation; 2-dehydro-3-deoxy-D-gluconate from pectin: step 1/5.</text>
</comment>
<dbReference type="CDD" id="cd15798">
    <property type="entry name" value="PMEI-like_3"/>
    <property type="match status" value="1"/>
</dbReference>
<dbReference type="InterPro" id="IPR006501">
    <property type="entry name" value="Pectinesterase_inhib_dom"/>
</dbReference>
<dbReference type="Gene3D" id="1.20.140.40">
    <property type="entry name" value="Invertase/pectin methylesterase inhibitor family protein"/>
    <property type="match status" value="1"/>
</dbReference>